<feature type="transmembrane region" description="Helical" evidence="1">
    <location>
        <begin position="219"/>
        <end position="238"/>
    </location>
</feature>
<feature type="transmembrane region" description="Helical" evidence="1">
    <location>
        <begin position="270"/>
        <end position="290"/>
    </location>
</feature>
<feature type="transmembrane region" description="Helical" evidence="1">
    <location>
        <begin position="30"/>
        <end position="49"/>
    </location>
</feature>
<reference evidence="2 3" key="1">
    <citation type="submission" date="2019-03" db="EMBL/GenBank/DDBJ databases">
        <title>Flavobacterium AT-3-2 sp. nov., isolated from arctic soil.</title>
        <authorList>
            <person name="Chaudhary D.K."/>
        </authorList>
    </citation>
    <scope>NUCLEOTIDE SEQUENCE [LARGE SCALE GENOMIC DNA]</scope>
    <source>
        <strain evidence="2 3">AT-3-2</strain>
    </source>
</reference>
<accession>A0A4R5B172</accession>
<protein>
    <submittedName>
        <fullName evidence="2">Oligosaccharide repeat unit polymerase</fullName>
    </submittedName>
</protein>
<feature type="transmembrane region" description="Helical" evidence="1">
    <location>
        <begin position="392"/>
        <end position="411"/>
    </location>
</feature>
<dbReference type="RefSeq" id="WP_131907975.1">
    <property type="nucleotide sequence ID" value="NZ_SMFM01000001.1"/>
</dbReference>
<keyword evidence="3" id="KW-1185">Reference proteome</keyword>
<dbReference type="OrthoDB" id="8229713at2"/>
<keyword evidence="1" id="KW-1133">Transmembrane helix</keyword>
<name>A0A4R5B172_9FLAO</name>
<proteinExistence type="predicted"/>
<evidence type="ECO:0000313" key="3">
    <source>
        <dbReference type="Proteomes" id="UP000295278"/>
    </source>
</evidence>
<dbReference type="EMBL" id="SMFM01000001">
    <property type="protein sequence ID" value="TDD78210.1"/>
    <property type="molecule type" value="Genomic_DNA"/>
</dbReference>
<gene>
    <name evidence="2" type="ORF">E0F89_00840</name>
</gene>
<keyword evidence="1" id="KW-0812">Transmembrane</keyword>
<feature type="transmembrane region" description="Helical" evidence="1">
    <location>
        <begin position="244"/>
        <end position="261"/>
    </location>
</feature>
<feature type="transmembrane region" description="Helical" evidence="1">
    <location>
        <begin position="187"/>
        <end position="207"/>
    </location>
</feature>
<evidence type="ECO:0000313" key="2">
    <source>
        <dbReference type="EMBL" id="TDD78210.1"/>
    </source>
</evidence>
<sequence>MRSKSSFFIFFTLFFIALFLYFKIPPVLKLSFFANFLVLWGITYYSIFLEKKFSPFLSVFVVFNLLFFIVAPIVQIDYIVKDSLEGGRFIQKFPFTEATCLRANAYLFIFNLIFFISYLKINNNLRVKPFEVSIEEVEKYKNIPVVLTALALLTIAIILINFSTILFQFQNEFYKEVEATSTSKYLIVQKFLFFIPISGVVLAYSYLKKSKTKTTNYYFVVFYLIFFIAVVFFLKNPLTEKRNALGPIYISLIFLFFKKILDTNFKTMRFVFLSMILLFPVLTILTHSRYSLSQMIAKPNVLVTNFEYLHVTDAFNSLHYDAYPNFLATIDYFDKKKVVYGEPLLGSLLFFVPRSIWHSKPETTGFKIGNYLVEKYKFNFNNLSNPYISEGYLNFGFLGILLYPVVLALFFRKMIIWLKGNDILKSIFAFYVAIYLMYFLRGDFTNGFAYLVATYLAIVFVPKAIHSILQYYVRYK</sequence>
<feature type="transmembrane region" description="Helical" evidence="1">
    <location>
        <begin position="423"/>
        <end position="441"/>
    </location>
</feature>
<dbReference type="AlphaFoldDB" id="A0A4R5B172"/>
<feature type="transmembrane region" description="Helical" evidence="1">
    <location>
        <begin position="142"/>
        <end position="167"/>
    </location>
</feature>
<evidence type="ECO:0000256" key="1">
    <source>
        <dbReference type="SAM" id="Phobius"/>
    </source>
</evidence>
<comment type="caution">
    <text evidence="2">The sequence shown here is derived from an EMBL/GenBank/DDBJ whole genome shotgun (WGS) entry which is preliminary data.</text>
</comment>
<keyword evidence="1" id="KW-0472">Membrane</keyword>
<feature type="transmembrane region" description="Helical" evidence="1">
    <location>
        <begin position="103"/>
        <end position="121"/>
    </location>
</feature>
<dbReference type="Proteomes" id="UP000295278">
    <property type="component" value="Unassembled WGS sequence"/>
</dbReference>
<feature type="transmembrane region" description="Helical" evidence="1">
    <location>
        <begin position="56"/>
        <end position="74"/>
    </location>
</feature>
<organism evidence="2 3">
    <name type="scientific">Flavobacterium caseinilyticum</name>
    <dbReference type="NCBI Taxonomy" id="2541732"/>
    <lineage>
        <taxon>Bacteria</taxon>
        <taxon>Pseudomonadati</taxon>
        <taxon>Bacteroidota</taxon>
        <taxon>Flavobacteriia</taxon>
        <taxon>Flavobacteriales</taxon>
        <taxon>Flavobacteriaceae</taxon>
        <taxon>Flavobacterium</taxon>
    </lineage>
</organism>
<feature type="transmembrane region" description="Helical" evidence="1">
    <location>
        <begin position="447"/>
        <end position="473"/>
    </location>
</feature>
<feature type="transmembrane region" description="Helical" evidence="1">
    <location>
        <begin position="7"/>
        <end position="24"/>
    </location>
</feature>